<dbReference type="InParanoid" id="A0C2Y2"/>
<dbReference type="Pfam" id="PF10585">
    <property type="entry name" value="UBA_E1_SCCH"/>
    <property type="match status" value="1"/>
</dbReference>
<evidence type="ECO:0000256" key="2">
    <source>
        <dbReference type="ARBA" id="ARBA00005673"/>
    </source>
</evidence>
<dbReference type="InterPro" id="IPR019572">
    <property type="entry name" value="UBA_E1_SCCH"/>
</dbReference>
<evidence type="ECO:0000313" key="6">
    <source>
        <dbReference type="EMBL" id="CAK65149.1"/>
    </source>
</evidence>
<dbReference type="Gene3D" id="3.40.50.720">
    <property type="entry name" value="NAD(P)-binding Rossmann-like Domain"/>
    <property type="match status" value="1"/>
</dbReference>
<comment type="pathway">
    <text evidence="1">Protein modification; protein ubiquitination.</text>
</comment>
<dbReference type="Gene3D" id="3.10.110.10">
    <property type="entry name" value="Ubiquitin Conjugating Enzyme"/>
    <property type="match status" value="1"/>
</dbReference>
<dbReference type="InterPro" id="IPR000011">
    <property type="entry name" value="UBQ/SUMO-activ_enz_E1-like"/>
</dbReference>
<reference evidence="6 7" key="1">
    <citation type="journal article" date="2006" name="Nature">
        <title>Global trends of whole-genome duplications revealed by the ciliate Paramecium tetraurelia.</title>
        <authorList>
            <consortium name="Genoscope"/>
            <person name="Aury J.-M."/>
            <person name="Jaillon O."/>
            <person name="Duret L."/>
            <person name="Noel B."/>
            <person name="Jubin C."/>
            <person name="Porcel B.M."/>
            <person name="Segurens B."/>
            <person name="Daubin V."/>
            <person name="Anthouard V."/>
            <person name="Aiach N."/>
            <person name="Arnaiz O."/>
            <person name="Billaut A."/>
            <person name="Beisson J."/>
            <person name="Blanc I."/>
            <person name="Bouhouche K."/>
            <person name="Camara F."/>
            <person name="Duharcourt S."/>
            <person name="Guigo R."/>
            <person name="Gogendeau D."/>
            <person name="Katinka M."/>
            <person name="Keller A.-M."/>
            <person name="Kissmehl R."/>
            <person name="Klotz C."/>
            <person name="Koll F."/>
            <person name="Le Moue A."/>
            <person name="Lepere C."/>
            <person name="Malinsky S."/>
            <person name="Nowacki M."/>
            <person name="Nowak J.K."/>
            <person name="Plattner H."/>
            <person name="Poulain J."/>
            <person name="Ruiz F."/>
            <person name="Serrano V."/>
            <person name="Zagulski M."/>
            <person name="Dessen P."/>
            <person name="Betermier M."/>
            <person name="Weissenbach J."/>
            <person name="Scarpelli C."/>
            <person name="Schachter V."/>
            <person name="Sperling L."/>
            <person name="Meyer E."/>
            <person name="Cohen J."/>
            <person name="Wincker P."/>
        </authorList>
    </citation>
    <scope>NUCLEOTIDE SEQUENCE [LARGE SCALE GENOMIC DNA]</scope>
    <source>
        <strain evidence="6 7">Stock d4-2</strain>
    </source>
</reference>
<dbReference type="PROSITE" id="PS50127">
    <property type="entry name" value="UBC_2"/>
    <property type="match status" value="1"/>
</dbReference>
<organism evidence="6 7">
    <name type="scientific">Paramecium tetraurelia</name>
    <dbReference type="NCBI Taxonomy" id="5888"/>
    <lineage>
        <taxon>Eukaryota</taxon>
        <taxon>Sar</taxon>
        <taxon>Alveolata</taxon>
        <taxon>Ciliophora</taxon>
        <taxon>Intramacronucleata</taxon>
        <taxon>Oligohymenophorea</taxon>
        <taxon>Peniculida</taxon>
        <taxon>Parameciidae</taxon>
        <taxon>Paramecium</taxon>
    </lineage>
</organism>
<dbReference type="PANTHER" id="PTHR10953">
    <property type="entry name" value="UBIQUITIN-ACTIVATING ENZYME E1"/>
    <property type="match status" value="1"/>
</dbReference>
<dbReference type="GO" id="GO:0006511">
    <property type="term" value="P:ubiquitin-dependent protein catabolic process"/>
    <property type="evidence" value="ECO:0000318"/>
    <property type="project" value="GO_Central"/>
</dbReference>
<feature type="coiled-coil region" evidence="4">
    <location>
        <begin position="1877"/>
        <end position="1911"/>
    </location>
</feature>
<dbReference type="KEGG" id="ptm:GSPATT00034627001"/>
<dbReference type="Pfam" id="PF00179">
    <property type="entry name" value="UQ_con"/>
    <property type="match status" value="1"/>
</dbReference>
<dbReference type="Proteomes" id="UP000000600">
    <property type="component" value="Unassembled WGS sequence"/>
</dbReference>
<sequence>MQHNDDFDFQGGNQPQIEQDQKDIKIQELNDDDDPVFMILLEESNITDLEYAILLDDLLFFKREARLYNYIAYLFQLTEIDKQNAPEHIGQLTKLLKLLFQIHEIGQHSEYTQIIEQQHPFGLFINSDLSMIDLLKNIILNQEINKKKDDIFFQIRIYLPRFLIFSINPPKPFVSKNQMKSLQNQIISKINNQVFETNNVTPCQLDLLAFSYISDSKLNDQLYNEIIFLLKSTLDSLLEANSAEQGYNQKIKNLLEFFLVFTTNEKILQSFHQITFHTTLYNSIKNSFSAYGIDNQPSWFQDPLIIDYMVNLITRILSSYQDNQQFTDILYEDFINCLKHKELDLITKVIIPILNSQQAPLVLVCFHPKVSVQERKLQSELFLENYSKMMEDSLIEQNVQSLEKNYYKKLNYYYSQLRMQPIHFIPKTETLTQLRQLYDENINITNLREGSINDIEVINPVTKILYLNSNYQKSLLVSFGKSMGGFLRLFDEIKLYLGEDNVEVKELLNELQIFCQIEEFQEDIVQLEEFQKYLISLVEMNKNKDITEIYEKLNSMIYQKLDQFFKEKPYLKFIAILKYRIFEQIVITAEKQLNYINKNQRMDSGNPKDVGNGKDQQFQQFKQNQNYKKAKFENILNCILQLLDQPVSIKILQRIQSSDVIKFVIKYLQSINLTSSKSQKTLGQIVKLIYCLAQSEMTLKLFISNENICLFRQMESFNNKLIMRLQAGSYILNTHKEFMQLYQYVEASLYAARLINIKFLDLDHKHKEDAKLSKLQLYSTFMKILAVGKCEIKTDAKYLSNMKEYYQQTKSRSEYKIQKFLNQISTIEQNIPIQATNSIFIRHDNARMDCMRIVIFGGSGTPYAHGAFLYDLYFGNDYPVRPPKIKLATPRHDKVGFNPNLYNFRRVWLDLLGTWDDSWNVDYSTILEKLFSVKSLVMSENFMINKPESQMETLNVGQANRGYCNFIKINNIRYAMIEQLQNPPRGFEEVIKKGFYLRKELIMKEIELWIEQADLPATYNQIQNEQTYNLQPSFYKQDLIKIYEELKVELEKLKFDIETDFQVNQRKKEISLNFETPYSQQEQKTKKQMLMPQGLNINEIDVNYNENVQQRQFDLNDKNLQNLMSRYIAVVGLDAVKKQSESTIFIHTLNGLGIEIAKNLILSGVKRLILFDSELAQMSDLGSNFYLTEQDLKKRRDLSVLNKLRHLNPYVQIDVLQNSLDELNLDEIQVFVTQDPDIASKVSTNNKLAVILAQTRNIFARIVTDFGDEFIVEDKDGEQSSEVNIENISNNVVTLFKNQNHNLSENDLVIIKEVNQEQGIGESYNQVFKIKNVKTQSFELETNRVFNKYVSHGIAYQQKQPIRLQFDRIQKAISSFNHYCDNVGIFDGIDLIKRDIIHFCLNTIAKDQLTHNWDIEKIKMFITSMRLSDLNQKLYFKYNECVLTKYQEELLPLFTLLSMNTQFQPLCALVGGMAAQEVLKAINKKYSPIHQVYVQSFEDVLPFKLTEFNFVQVSQPNNLEINLKKYEECMSKLGFQQNQNTRYTDLANTIGNINQIFNADVFVVGAGAIGCELLKNFAMLGVSKNGKIYVTDPDIIKNSNLGRQFLFREKHIRKPKSVTAAAVVKYMNPDINIVARQDKVCPETQDIYHTNFYNQMKCMTTALDNVQTRLFMDSKCIENGVPLIESGTFGSKGHVQSIIPYIQTERYVKKQDPEEINDIPYCTLKMFPESNIHCLEWARDKFEQYFFRKPQALFQLIQDPSPLQQTVEMAIKVLNKYPTSFQECVIMGRLKFQKLFNQDIITLTSAFPLNSVTEEGQPFWAPPKRSPQPIEFGEKFAFEFVEDFAILTAQIYNIAIPNQYDLNLILQNVQIHKMDIKQNKIQQIIEIQDKNNQLQKQIVIEVKNYDQLIQEAKSLLNKVQPKLPQPQKFEKDNDTNHHVSFIKNATNARAINYGIQRVDWMWTKLKAGRIIPAMATTTSCIAALQTLELIKILQKSTQYRNTFLNAAIPFMMQSQPGKAQEFKLNNGLSISIWKKLNLNIKKLTEPLQYIVYEIEKMVGEEIINLQQRGKLFYMKKMIPKDEIKRYEYINSPINNCIEFIDGLSQINVQISNNISFLVLITLV</sequence>
<dbReference type="InterPro" id="IPR035985">
    <property type="entry name" value="Ubiquitin-activating_enz"/>
</dbReference>
<dbReference type="OrthoDB" id="47801at2759"/>
<dbReference type="GO" id="GO:0004839">
    <property type="term" value="F:ubiquitin activating enzyme activity"/>
    <property type="evidence" value="ECO:0000318"/>
    <property type="project" value="GO_Central"/>
</dbReference>
<dbReference type="InterPro" id="IPR016135">
    <property type="entry name" value="UBQ-conjugating_enzyme/RWD"/>
</dbReference>
<evidence type="ECO:0000313" key="7">
    <source>
        <dbReference type="Proteomes" id="UP000000600"/>
    </source>
</evidence>
<dbReference type="GO" id="GO:0005737">
    <property type="term" value="C:cytoplasm"/>
    <property type="evidence" value="ECO:0000318"/>
    <property type="project" value="GO_Central"/>
</dbReference>
<dbReference type="InterPro" id="IPR000608">
    <property type="entry name" value="UBC"/>
</dbReference>
<dbReference type="SUPFAM" id="SSF69572">
    <property type="entry name" value="Activating enzymes of the ubiquitin-like proteins"/>
    <property type="match status" value="2"/>
</dbReference>
<dbReference type="HOGENOM" id="CLU_229304_0_0_1"/>
<dbReference type="PANTHER" id="PTHR10953:SF4">
    <property type="entry name" value="UBIQUITIN-ACTIVATING ENZYME E1 C-TERMINAL DOMAIN-CONTAINING PROTEIN"/>
    <property type="match status" value="1"/>
</dbReference>
<dbReference type="InterPro" id="IPR000594">
    <property type="entry name" value="ThiF_NAD_FAD-bd"/>
</dbReference>
<evidence type="ECO:0000256" key="1">
    <source>
        <dbReference type="ARBA" id="ARBA00004906"/>
    </source>
</evidence>
<keyword evidence="3" id="KW-0436">Ligase</keyword>
<evidence type="ECO:0000256" key="3">
    <source>
        <dbReference type="ARBA" id="ARBA00022598"/>
    </source>
</evidence>
<dbReference type="GeneID" id="5018331"/>
<dbReference type="Gene3D" id="1.10.10.2660">
    <property type="entry name" value="Ubiquitin-activating enzyme E1, SCCH domain"/>
    <property type="match status" value="1"/>
</dbReference>
<dbReference type="UniPathway" id="UPA00143"/>
<dbReference type="SUPFAM" id="SSF54495">
    <property type="entry name" value="UBC-like"/>
    <property type="match status" value="1"/>
</dbReference>
<feature type="domain" description="UBC core" evidence="5">
    <location>
        <begin position="812"/>
        <end position="976"/>
    </location>
</feature>
<dbReference type="PRINTS" id="PR01849">
    <property type="entry name" value="UBIQUITINACT"/>
</dbReference>
<proteinExistence type="inferred from homology"/>
<dbReference type="Gene3D" id="3.40.50.12550">
    <property type="entry name" value="Ubiquitin-activating enzyme E1, inactive adenylation domain, subdomain 2"/>
    <property type="match status" value="1"/>
</dbReference>
<dbReference type="SMART" id="SM00212">
    <property type="entry name" value="UBCc"/>
    <property type="match status" value="1"/>
</dbReference>
<dbReference type="Gene3D" id="3.50.50.80">
    <property type="entry name" value="Ubiquitin-activating enzyme E1, inactive adenylation domain, subdomain 1"/>
    <property type="match status" value="1"/>
</dbReference>
<keyword evidence="7" id="KW-1185">Reference proteome</keyword>
<dbReference type="eggNOG" id="KOG0895">
    <property type="taxonomic scope" value="Eukaryota"/>
</dbReference>
<dbReference type="InterPro" id="IPR042063">
    <property type="entry name" value="Ubi_acti_E1_SCCH"/>
</dbReference>
<dbReference type="InterPro" id="IPR042449">
    <property type="entry name" value="Ub-E1_IAD_1"/>
</dbReference>
<dbReference type="STRING" id="5888.A0C2Y2"/>
<dbReference type="FunFam" id="1.10.10.2660:FF:000005">
    <property type="entry name" value="Ubiquitin-activating enzyme E1, putative"/>
    <property type="match status" value="1"/>
</dbReference>
<keyword evidence="4" id="KW-0175">Coiled coil</keyword>
<dbReference type="InterPro" id="IPR042302">
    <property type="entry name" value="E1_FCCH_sf"/>
</dbReference>
<dbReference type="GO" id="GO:0016567">
    <property type="term" value="P:protein ubiquitination"/>
    <property type="evidence" value="ECO:0000318"/>
    <property type="project" value="GO_Central"/>
</dbReference>
<comment type="similarity">
    <text evidence="2">Belongs to the ubiquitin-activating E1 family.</text>
</comment>
<dbReference type="RefSeq" id="XP_001432546.1">
    <property type="nucleotide sequence ID" value="XM_001432509.1"/>
</dbReference>
<dbReference type="InterPro" id="IPR045886">
    <property type="entry name" value="ThiF/MoeB/HesA"/>
</dbReference>
<gene>
    <name evidence="6" type="ORF">GSPATT00034627001</name>
</gene>
<protein>
    <recommendedName>
        <fullName evidence="5">UBC core domain-containing protein</fullName>
    </recommendedName>
</protein>
<dbReference type="GO" id="GO:0006974">
    <property type="term" value="P:DNA damage response"/>
    <property type="evidence" value="ECO:0000318"/>
    <property type="project" value="GO_Central"/>
</dbReference>
<dbReference type="EMBL" id="CT868036">
    <property type="protein sequence ID" value="CAK65149.1"/>
    <property type="molecule type" value="Genomic_DNA"/>
</dbReference>
<dbReference type="Gene3D" id="2.40.30.180">
    <property type="entry name" value="Ubiquitin-activating enzyme E1, FCCH domain"/>
    <property type="match status" value="1"/>
</dbReference>
<evidence type="ECO:0000256" key="4">
    <source>
        <dbReference type="SAM" id="Coils"/>
    </source>
</evidence>
<name>A0C2Y2_PARTE</name>
<evidence type="ECO:0000259" key="5">
    <source>
        <dbReference type="PROSITE" id="PS50127"/>
    </source>
</evidence>
<dbReference type="FunFam" id="3.50.50.80:FF:000001">
    <property type="entry name" value="ubiquitin-like modifier-activating enzyme 1"/>
    <property type="match status" value="1"/>
</dbReference>
<dbReference type="eggNOG" id="KOG2012">
    <property type="taxonomic scope" value="Eukaryota"/>
</dbReference>
<accession>A0C2Y2</accession>
<dbReference type="GO" id="GO:0005634">
    <property type="term" value="C:nucleus"/>
    <property type="evidence" value="ECO:0000318"/>
    <property type="project" value="GO_Central"/>
</dbReference>
<dbReference type="Pfam" id="PF00899">
    <property type="entry name" value="ThiF"/>
    <property type="match status" value="2"/>
</dbReference>